<dbReference type="Proteomes" id="UP000198397">
    <property type="component" value="Unassembled WGS sequence"/>
</dbReference>
<evidence type="ECO:0000256" key="1">
    <source>
        <dbReference type="SAM" id="MobiDB-lite"/>
    </source>
</evidence>
<protein>
    <submittedName>
        <fullName evidence="2">Uncharacterized protein</fullName>
    </submittedName>
</protein>
<gene>
    <name evidence="2" type="ORF">SAMN06264855_11025</name>
</gene>
<evidence type="ECO:0000313" key="3">
    <source>
        <dbReference type="Proteomes" id="UP000198397"/>
    </source>
</evidence>
<proteinExistence type="predicted"/>
<dbReference type="AlphaFoldDB" id="A0A238WTE8"/>
<sequence>MAGVIYLLYLLQNHGIRVLYFVLITKRESTQTGIDAVNHPEFGTETLSCPGTGPEKNFDLQKHPKHAHNHKVGKQGFSGTGGWDFNLF</sequence>
<keyword evidence="3" id="KW-1185">Reference proteome</keyword>
<organism evidence="2 3">
    <name type="scientific">Halorubrum vacuolatum</name>
    <name type="common">Natronobacterium vacuolatum</name>
    <dbReference type="NCBI Taxonomy" id="63740"/>
    <lineage>
        <taxon>Archaea</taxon>
        <taxon>Methanobacteriati</taxon>
        <taxon>Methanobacteriota</taxon>
        <taxon>Stenosarchaea group</taxon>
        <taxon>Halobacteria</taxon>
        <taxon>Halobacteriales</taxon>
        <taxon>Haloferacaceae</taxon>
        <taxon>Halorubrum</taxon>
    </lineage>
</organism>
<evidence type="ECO:0000313" key="2">
    <source>
        <dbReference type="EMBL" id="SNR49832.1"/>
    </source>
</evidence>
<feature type="region of interest" description="Disordered" evidence="1">
    <location>
        <begin position="65"/>
        <end position="88"/>
    </location>
</feature>
<name>A0A238WTE8_HALVU</name>
<reference evidence="2 3" key="1">
    <citation type="submission" date="2017-06" db="EMBL/GenBank/DDBJ databases">
        <authorList>
            <person name="Kim H.J."/>
            <person name="Triplett B.A."/>
        </authorList>
    </citation>
    <scope>NUCLEOTIDE SEQUENCE [LARGE SCALE GENOMIC DNA]</scope>
    <source>
        <strain evidence="2 3">DSM 8800</strain>
    </source>
</reference>
<dbReference type="RefSeq" id="WP_143420400.1">
    <property type="nucleotide sequence ID" value="NZ_FZNQ01000010.1"/>
</dbReference>
<dbReference type="EMBL" id="FZNQ01000010">
    <property type="protein sequence ID" value="SNR49832.1"/>
    <property type="molecule type" value="Genomic_DNA"/>
</dbReference>
<accession>A0A238WTE8</accession>